<name>A0ABR6BJA6_9PSEU</name>
<dbReference type="RefSeq" id="WP_182838032.1">
    <property type="nucleotide sequence ID" value="NZ_BAAABQ010000091.1"/>
</dbReference>
<organism evidence="1 2">
    <name type="scientific">Kutzneria viridogrisea</name>
    <dbReference type="NCBI Taxonomy" id="47990"/>
    <lineage>
        <taxon>Bacteria</taxon>
        <taxon>Bacillati</taxon>
        <taxon>Actinomycetota</taxon>
        <taxon>Actinomycetes</taxon>
        <taxon>Pseudonocardiales</taxon>
        <taxon>Pseudonocardiaceae</taxon>
        <taxon>Kutzneria</taxon>
    </lineage>
</organism>
<dbReference type="Proteomes" id="UP000517916">
    <property type="component" value="Unassembled WGS sequence"/>
</dbReference>
<dbReference type="EMBL" id="JACJID010000003">
    <property type="protein sequence ID" value="MBA8926820.1"/>
    <property type="molecule type" value="Genomic_DNA"/>
</dbReference>
<comment type="caution">
    <text evidence="1">The sequence shown here is derived from an EMBL/GenBank/DDBJ whole genome shotgun (WGS) entry which is preliminary data.</text>
</comment>
<evidence type="ECO:0000313" key="2">
    <source>
        <dbReference type="Proteomes" id="UP000517916"/>
    </source>
</evidence>
<reference evidence="1 2" key="1">
    <citation type="submission" date="2020-08" db="EMBL/GenBank/DDBJ databases">
        <title>Genomic Encyclopedia of Archaeal and Bacterial Type Strains, Phase II (KMG-II): from individual species to whole genera.</title>
        <authorList>
            <person name="Goeker M."/>
        </authorList>
    </citation>
    <scope>NUCLEOTIDE SEQUENCE [LARGE SCALE GENOMIC DNA]</scope>
    <source>
        <strain evidence="1 2">DSM 43850</strain>
    </source>
</reference>
<accession>A0ABR6BJA6</accession>
<keyword evidence="2" id="KW-1185">Reference proteome</keyword>
<proteinExistence type="predicted"/>
<sequence length="258" mass="28697">MSDDHDESADAAPGTDAHRAGEWWIYADYQLLADGLTEGLDETELARRLGRTIDAVRSRLPWLVDPDAAVPSTQALDWLRAAFDDDEHYNWPGALREHHARKNRPYFDHRADRALHQAWDARQPMPQLVAALGIDDDLVIAQHLMALGLAGTALEIAGWLGTVPGGRLERRVRLMRERAGTAVWILVADGLATGRHISVHDTQDDAQQAVTELLQQHRHPDTTVSQLTWTIAERMLGCGATGPTWHDKLLPLQAYPGD</sequence>
<gene>
    <name evidence="1" type="ORF">BC739_004026</name>
</gene>
<evidence type="ECO:0000313" key="1">
    <source>
        <dbReference type="EMBL" id="MBA8926820.1"/>
    </source>
</evidence>
<protein>
    <submittedName>
        <fullName evidence="1">Uncharacterized protein</fullName>
    </submittedName>
</protein>